<dbReference type="RefSeq" id="WP_378043199.1">
    <property type="nucleotide sequence ID" value="NZ_JBHLWH010000045.1"/>
</dbReference>
<name>A0ABV6F914_9MICC</name>
<keyword evidence="2" id="KW-1185">Reference proteome</keyword>
<organism evidence="1 2">
    <name type="scientific">Citricoccus parietis</name>
    <dbReference type="NCBI Taxonomy" id="592307"/>
    <lineage>
        <taxon>Bacteria</taxon>
        <taxon>Bacillati</taxon>
        <taxon>Actinomycetota</taxon>
        <taxon>Actinomycetes</taxon>
        <taxon>Micrococcales</taxon>
        <taxon>Micrococcaceae</taxon>
        <taxon>Citricoccus</taxon>
    </lineage>
</organism>
<evidence type="ECO:0000313" key="2">
    <source>
        <dbReference type="Proteomes" id="UP001589766"/>
    </source>
</evidence>
<accession>A0ABV6F914</accession>
<gene>
    <name evidence="1" type="ORF">ACFFIO_15470</name>
</gene>
<comment type="caution">
    <text evidence="1">The sequence shown here is derived from an EMBL/GenBank/DDBJ whole genome shotgun (WGS) entry which is preliminary data.</text>
</comment>
<dbReference type="Proteomes" id="UP001589766">
    <property type="component" value="Unassembled WGS sequence"/>
</dbReference>
<protein>
    <recommendedName>
        <fullName evidence="3">WXG100 family type VII secretion target</fullName>
    </recommendedName>
</protein>
<proteinExistence type="predicted"/>
<evidence type="ECO:0008006" key="3">
    <source>
        <dbReference type="Google" id="ProtNLM"/>
    </source>
</evidence>
<evidence type="ECO:0000313" key="1">
    <source>
        <dbReference type="EMBL" id="MFC0249906.1"/>
    </source>
</evidence>
<dbReference type="EMBL" id="JBHLWH010000045">
    <property type="protein sequence ID" value="MFC0249906.1"/>
    <property type="molecule type" value="Genomic_DNA"/>
</dbReference>
<sequence length="441" mass="48686">MAFDTTGLTDWPVPDTLDSAAEDVLTRATRFREGVDDCEREWNAITDHFHSNDSATMSRIEEYYQVVTAHGDVVEGVASAVKDHIGVFASDIRDLESRRTTAYSRIERHDELSVDGEEPENGIYTETSVQNYINTIVADLVLAAENCSTHLEGIDVQSVIDDGWLPQPTASDGVALVALTEYERVTFNYDVVERHQFPVWDYSTTAPTANWVADSDGNVTRAPFVTSREVSGYRYETRTVTHTGARTEWAMMKTPVNPWAYENIPRYQEKVDLRPDLYTTDGPRFWDAKGRLVDFKEALAHGNNWTRTLRVAGPVATLVTAGLAYNSEYQKALEEVSAEHPDWSQDEIEARAREMRNVQGTTQVGLDIGYGAAGATIGTFIGGPIGTVVGFGAGFLIGWAAEEFGLNDAIKDGTQWLWDTGSDLAGDAKDAIGDAWNSIFG</sequence>
<reference evidence="1 2" key="1">
    <citation type="submission" date="2024-09" db="EMBL/GenBank/DDBJ databases">
        <authorList>
            <person name="Sun Q."/>
            <person name="Mori K."/>
        </authorList>
    </citation>
    <scope>NUCLEOTIDE SEQUENCE [LARGE SCALE GENOMIC DNA]</scope>
    <source>
        <strain evidence="1 2">CCM 7609</strain>
    </source>
</reference>